<dbReference type="PANTHER" id="PTHR30055:SF234">
    <property type="entry name" value="HTH-TYPE TRANSCRIPTIONAL REGULATOR BETI"/>
    <property type="match status" value="1"/>
</dbReference>
<dbReference type="GO" id="GO:0000976">
    <property type="term" value="F:transcription cis-regulatory region binding"/>
    <property type="evidence" value="ECO:0007669"/>
    <property type="project" value="TreeGrafter"/>
</dbReference>
<dbReference type="InterPro" id="IPR036271">
    <property type="entry name" value="Tet_transcr_reg_TetR-rel_C_sf"/>
</dbReference>
<dbReference type="PROSITE" id="PS50977">
    <property type="entry name" value="HTH_TETR_2"/>
    <property type="match status" value="1"/>
</dbReference>
<dbReference type="EMBL" id="CADCVH010000047">
    <property type="protein sequence ID" value="CAA9455085.1"/>
    <property type="molecule type" value="Genomic_DNA"/>
</dbReference>
<dbReference type="Gene3D" id="1.10.357.10">
    <property type="entry name" value="Tetracycline Repressor, domain 2"/>
    <property type="match status" value="1"/>
</dbReference>
<accession>A0A6J4QZ16</accession>
<dbReference type="PRINTS" id="PR00455">
    <property type="entry name" value="HTHTETR"/>
</dbReference>
<keyword evidence="3" id="KW-0804">Transcription</keyword>
<dbReference type="SUPFAM" id="SSF48498">
    <property type="entry name" value="Tetracyclin repressor-like, C-terminal domain"/>
    <property type="match status" value="1"/>
</dbReference>
<dbReference type="InterPro" id="IPR001647">
    <property type="entry name" value="HTH_TetR"/>
</dbReference>
<evidence type="ECO:0000313" key="6">
    <source>
        <dbReference type="EMBL" id="CAA9455085.1"/>
    </source>
</evidence>
<keyword evidence="1" id="KW-0805">Transcription regulation</keyword>
<gene>
    <name evidence="6" type="ORF">AVDCRST_MAG02-1485</name>
</gene>
<dbReference type="GO" id="GO:0003700">
    <property type="term" value="F:DNA-binding transcription factor activity"/>
    <property type="evidence" value="ECO:0007669"/>
    <property type="project" value="TreeGrafter"/>
</dbReference>
<evidence type="ECO:0000256" key="3">
    <source>
        <dbReference type="ARBA" id="ARBA00023163"/>
    </source>
</evidence>
<protein>
    <recommendedName>
        <fullName evidence="5">HTH tetR-type domain-containing protein</fullName>
    </recommendedName>
</protein>
<name>A0A6J4QZ16_9ACTN</name>
<feature type="domain" description="HTH tetR-type" evidence="5">
    <location>
        <begin position="20"/>
        <end position="80"/>
    </location>
</feature>
<keyword evidence="2 4" id="KW-0238">DNA-binding</keyword>
<dbReference type="InterPro" id="IPR009057">
    <property type="entry name" value="Homeodomain-like_sf"/>
</dbReference>
<feature type="DNA-binding region" description="H-T-H motif" evidence="4">
    <location>
        <begin position="43"/>
        <end position="62"/>
    </location>
</feature>
<dbReference type="AlphaFoldDB" id="A0A6J4QZ16"/>
<evidence type="ECO:0000256" key="1">
    <source>
        <dbReference type="ARBA" id="ARBA00023015"/>
    </source>
</evidence>
<dbReference type="PANTHER" id="PTHR30055">
    <property type="entry name" value="HTH-TYPE TRANSCRIPTIONAL REGULATOR RUTR"/>
    <property type="match status" value="1"/>
</dbReference>
<proteinExistence type="predicted"/>
<dbReference type="Pfam" id="PF00440">
    <property type="entry name" value="TetR_N"/>
    <property type="match status" value="1"/>
</dbReference>
<reference evidence="6" key="1">
    <citation type="submission" date="2020-02" db="EMBL/GenBank/DDBJ databases">
        <authorList>
            <person name="Meier V. D."/>
        </authorList>
    </citation>
    <scope>NUCLEOTIDE SEQUENCE</scope>
    <source>
        <strain evidence="6">AVDCRST_MAG02</strain>
    </source>
</reference>
<evidence type="ECO:0000256" key="2">
    <source>
        <dbReference type="ARBA" id="ARBA00023125"/>
    </source>
</evidence>
<evidence type="ECO:0000256" key="4">
    <source>
        <dbReference type="PROSITE-ProRule" id="PRU00335"/>
    </source>
</evidence>
<sequence>MAIMSETAVTRAGGSADRRAGTRERIVRAAAGLLAEGGREAASTRAVAAAAGVQPPTIYRLFGDMRGLLDEVAAFGFSEYLRDKVAREPEEDPVEDVRRGWDLHVGFGLANPALYTLMYGDFRPGAGPTAALESFENLHGLAQRIAEAGRLRVNVERAAAMIHAAAMGVVLSLNAAEPQERDPGLSEATREAILAAMTTDGPGETATEGDGRDRAANRAVALKAVLPEAGEGLTPGERMVLSEWLDRLTHDAR</sequence>
<dbReference type="SUPFAM" id="SSF46689">
    <property type="entry name" value="Homeodomain-like"/>
    <property type="match status" value="1"/>
</dbReference>
<dbReference type="InterPro" id="IPR050109">
    <property type="entry name" value="HTH-type_TetR-like_transc_reg"/>
</dbReference>
<organism evidence="6">
    <name type="scientific">uncultured Rubrobacteraceae bacterium</name>
    <dbReference type="NCBI Taxonomy" id="349277"/>
    <lineage>
        <taxon>Bacteria</taxon>
        <taxon>Bacillati</taxon>
        <taxon>Actinomycetota</taxon>
        <taxon>Rubrobacteria</taxon>
        <taxon>Rubrobacterales</taxon>
        <taxon>Rubrobacteraceae</taxon>
        <taxon>environmental samples</taxon>
    </lineage>
</organism>
<evidence type="ECO:0000259" key="5">
    <source>
        <dbReference type="PROSITE" id="PS50977"/>
    </source>
</evidence>